<dbReference type="SUPFAM" id="SSF48726">
    <property type="entry name" value="Immunoglobulin"/>
    <property type="match status" value="1"/>
</dbReference>
<evidence type="ECO:0000256" key="8">
    <source>
        <dbReference type="SAM" id="MobiDB-lite"/>
    </source>
</evidence>
<dbReference type="AlphaFoldDB" id="A0A3B3H7M1"/>
<keyword evidence="5" id="KW-0472">Membrane</keyword>
<evidence type="ECO:0000256" key="7">
    <source>
        <dbReference type="ARBA" id="ARBA00023180"/>
    </source>
</evidence>
<keyword evidence="3" id="KW-0732">Signal</keyword>
<evidence type="ECO:0000256" key="1">
    <source>
        <dbReference type="ARBA" id="ARBA00004236"/>
    </source>
</evidence>
<keyword evidence="6" id="KW-1015">Disulfide bond</keyword>
<reference evidence="10" key="3">
    <citation type="submission" date="2025-09" db="UniProtKB">
        <authorList>
            <consortium name="Ensembl"/>
        </authorList>
    </citation>
    <scope>IDENTIFICATION</scope>
    <source>
        <strain evidence="10">Hd-rR</strain>
    </source>
</reference>
<name>A0A3B3H7M1_ORYLA</name>
<dbReference type="InterPro" id="IPR013106">
    <property type="entry name" value="Ig_V-set"/>
</dbReference>
<keyword evidence="11" id="KW-1185">Reference proteome</keyword>
<feature type="domain" description="Ig-like" evidence="9">
    <location>
        <begin position="29"/>
        <end position="139"/>
    </location>
</feature>
<dbReference type="PROSITE" id="PS50835">
    <property type="entry name" value="IG_LIKE"/>
    <property type="match status" value="1"/>
</dbReference>
<evidence type="ECO:0000256" key="2">
    <source>
        <dbReference type="ARBA" id="ARBA00022475"/>
    </source>
</evidence>
<evidence type="ECO:0000313" key="11">
    <source>
        <dbReference type="Proteomes" id="UP000001038"/>
    </source>
</evidence>
<reference evidence="10" key="2">
    <citation type="submission" date="2025-08" db="UniProtKB">
        <authorList>
            <consortium name="Ensembl"/>
        </authorList>
    </citation>
    <scope>IDENTIFICATION</scope>
    <source>
        <strain evidence="10">Hd-rR</strain>
    </source>
</reference>
<dbReference type="GO" id="GO:0005886">
    <property type="term" value="C:plasma membrane"/>
    <property type="evidence" value="ECO:0007669"/>
    <property type="project" value="UniProtKB-SubCell"/>
</dbReference>
<comment type="subcellular location">
    <subcellularLocation>
        <location evidence="1">Cell membrane</location>
    </subcellularLocation>
</comment>
<proteinExistence type="predicted"/>
<dbReference type="InParanoid" id="A0A3B3H7M1"/>
<dbReference type="Proteomes" id="UP000001038">
    <property type="component" value="Chromosome 1"/>
</dbReference>
<protein>
    <recommendedName>
        <fullName evidence="9">Ig-like domain-containing protein</fullName>
    </recommendedName>
</protein>
<accession>A0A3B3H7M1</accession>
<dbReference type="PANTHER" id="PTHR19433">
    <property type="entry name" value="T-CELL RECEPTOR ALPHA CHAIN V REGION-RELATED"/>
    <property type="match status" value="1"/>
</dbReference>
<dbReference type="PANTHER" id="PTHR19433:SF111">
    <property type="entry name" value="T CELL RECEPTOR ALPHA VARIABLE 4"/>
    <property type="match status" value="1"/>
</dbReference>
<dbReference type="Gene3D" id="2.60.40.10">
    <property type="entry name" value="Immunoglobulins"/>
    <property type="match status" value="1"/>
</dbReference>
<dbReference type="SMART" id="SM00409">
    <property type="entry name" value="IG"/>
    <property type="match status" value="1"/>
</dbReference>
<dbReference type="Ensembl" id="ENSORLT00000032773.1">
    <property type="protein sequence ID" value="ENSORLP00000027525.1"/>
    <property type="gene ID" value="ENSORLG00000026446.1"/>
</dbReference>
<dbReference type="Pfam" id="PF07686">
    <property type="entry name" value="V-set"/>
    <property type="match status" value="1"/>
</dbReference>
<dbReference type="InterPro" id="IPR013783">
    <property type="entry name" value="Ig-like_fold"/>
</dbReference>
<dbReference type="InterPro" id="IPR036179">
    <property type="entry name" value="Ig-like_dom_sf"/>
</dbReference>
<evidence type="ECO:0000256" key="4">
    <source>
        <dbReference type="ARBA" id="ARBA00022859"/>
    </source>
</evidence>
<dbReference type="Bgee" id="ENSORLG00000026446">
    <property type="expression patterns" value="Expressed in intestine and 8 other cell types or tissues"/>
</dbReference>
<evidence type="ECO:0000259" key="9">
    <source>
        <dbReference type="PROSITE" id="PS50835"/>
    </source>
</evidence>
<evidence type="ECO:0000256" key="5">
    <source>
        <dbReference type="ARBA" id="ARBA00023136"/>
    </source>
</evidence>
<keyword evidence="2" id="KW-1003">Cell membrane</keyword>
<keyword evidence="4" id="KW-0391">Immunity</keyword>
<dbReference type="GO" id="GO:0009617">
    <property type="term" value="P:response to bacterium"/>
    <property type="evidence" value="ECO:0000318"/>
    <property type="project" value="GO_Central"/>
</dbReference>
<sequence>MLAFCNCKTYFKTYVYAVEISTSVTNSLTEFQFVHFCTLQCLSEVTVRRGDNITLYCDCKMGDGELTVWFRNCSNENHTVLVLTAEAYFQQFGKTRFIWTKNISSDSYDLTIINVTYSDEGFYYCANEKNKVEDKKQVNVRSLYNYSSIIRKISVSTGKYLTQMTFCETDEDVCYAALEIQQSSMKPQRKRTTTQTSDFSTYSTVNKL</sequence>
<evidence type="ECO:0000313" key="10">
    <source>
        <dbReference type="Ensembl" id="ENSORLP00000027525.1"/>
    </source>
</evidence>
<evidence type="ECO:0000256" key="3">
    <source>
        <dbReference type="ARBA" id="ARBA00022729"/>
    </source>
</evidence>
<keyword evidence="7" id="KW-0325">Glycoprotein</keyword>
<organism evidence="10 11">
    <name type="scientific">Oryzias latipes</name>
    <name type="common">Japanese rice fish</name>
    <name type="synonym">Japanese killifish</name>
    <dbReference type="NCBI Taxonomy" id="8090"/>
    <lineage>
        <taxon>Eukaryota</taxon>
        <taxon>Metazoa</taxon>
        <taxon>Chordata</taxon>
        <taxon>Craniata</taxon>
        <taxon>Vertebrata</taxon>
        <taxon>Euteleostomi</taxon>
        <taxon>Actinopterygii</taxon>
        <taxon>Neopterygii</taxon>
        <taxon>Teleostei</taxon>
        <taxon>Neoteleostei</taxon>
        <taxon>Acanthomorphata</taxon>
        <taxon>Ovalentaria</taxon>
        <taxon>Atherinomorphae</taxon>
        <taxon>Beloniformes</taxon>
        <taxon>Adrianichthyidae</taxon>
        <taxon>Oryziinae</taxon>
        <taxon>Oryzias</taxon>
    </lineage>
</organism>
<dbReference type="GO" id="GO:0002376">
    <property type="term" value="P:immune system process"/>
    <property type="evidence" value="ECO:0007669"/>
    <property type="project" value="UniProtKB-KW"/>
</dbReference>
<reference evidence="10 11" key="1">
    <citation type="journal article" date="2007" name="Nature">
        <title>The medaka draft genome and insights into vertebrate genome evolution.</title>
        <authorList>
            <person name="Kasahara M."/>
            <person name="Naruse K."/>
            <person name="Sasaki S."/>
            <person name="Nakatani Y."/>
            <person name="Qu W."/>
            <person name="Ahsan B."/>
            <person name="Yamada T."/>
            <person name="Nagayasu Y."/>
            <person name="Doi K."/>
            <person name="Kasai Y."/>
            <person name="Jindo T."/>
            <person name="Kobayashi D."/>
            <person name="Shimada A."/>
            <person name="Toyoda A."/>
            <person name="Kuroki Y."/>
            <person name="Fujiyama A."/>
            <person name="Sasaki T."/>
            <person name="Shimizu A."/>
            <person name="Asakawa S."/>
            <person name="Shimizu N."/>
            <person name="Hashimoto S."/>
            <person name="Yang J."/>
            <person name="Lee Y."/>
            <person name="Matsushima K."/>
            <person name="Sugano S."/>
            <person name="Sakaizumi M."/>
            <person name="Narita T."/>
            <person name="Ohishi K."/>
            <person name="Haga S."/>
            <person name="Ohta F."/>
            <person name="Nomoto H."/>
            <person name="Nogata K."/>
            <person name="Morishita T."/>
            <person name="Endo T."/>
            <person name="Shin-I T."/>
            <person name="Takeda H."/>
            <person name="Morishita S."/>
            <person name="Kohara Y."/>
        </authorList>
    </citation>
    <scope>NUCLEOTIDE SEQUENCE [LARGE SCALE GENOMIC DNA]</scope>
    <source>
        <strain evidence="10 11">Hd-rR</strain>
    </source>
</reference>
<dbReference type="InterPro" id="IPR052051">
    <property type="entry name" value="TCR_complex_component"/>
</dbReference>
<feature type="region of interest" description="Disordered" evidence="8">
    <location>
        <begin position="186"/>
        <end position="208"/>
    </location>
</feature>
<feature type="compositionally biased region" description="Polar residues" evidence="8">
    <location>
        <begin position="193"/>
        <end position="208"/>
    </location>
</feature>
<dbReference type="InterPro" id="IPR007110">
    <property type="entry name" value="Ig-like_dom"/>
</dbReference>
<evidence type="ECO:0000256" key="6">
    <source>
        <dbReference type="ARBA" id="ARBA00023157"/>
    </source>
</evidence>
<dbReference type="GeneTree" id="ENSGT00400000023727"/>
<dbReference type="InterPro" id="IPR003599">
    <property type="entry name" value="Ig_sub"/>
</dbReference>